<reference evidence="2" key="1">
    <citation type="journal article" date="2021" name="Nat. Commun.">
        <title>Genetic determinants of endophytism in the Arabidopsis root mycobiome.</title>
        <authorList>
            <person name="Mesny F."/>
            <person name="Miyauchi S."/>
            <person name="Thiergart T."/>
            <person name="Pickel B."/>
            <person name="Atanasova L."/>
            <person name="Karlsson M."/>
            <person name="Huettel B."/>
            <person name="Barry K.W."/>
            <person name="Haridas S."/>
            <person name="Chen C."/>
            <person name="Bauer D."/>
            <person name="Andreopoulos W."/>
            <person name="Pangilinan J."/>
            <person name="LaButti K."/>
            <person name="Riley R."/>
            <person name="Lipzen A."/>
            <person name="Clum A."/>
            <person name="Drula E."/>
            <person name="Henrissat B."/>
            <person name="Kohler A."/>
            <person name="Grigoriev I.V."/>
            <person name="Martin F.M."/>
            <person name="Hacquard S."/>
        </authorList>
    </citation>
    <scope>NUCLEOTIDE SEQUENCE</scope>
    <source>
        <strain evidence="2">MPI-CAGE-CH-0243</strain>
    </source>
</reference>
<comment type="caution">
    <text evidence="2">The sequence shown here is derived from an EMBL/GenBank/DDBJ whole genome shotgun (WGS) entry which is preliminary data.</text>
</comment>
<evidence type="ECO:0000256" key="1">
    <source>
        <dbReference type="SAM" id="MobiDB-lite"/>
    </source>
</evidence>
<dbReference type="AlphaFoldDB" id="A0A9P9E4D6"/>
<evidence type="ECO:0000313" key="2">
    <source>
        <dbReference type="EMBL" id="KAH7130507.1"/>
    </source>
</evidence>
<name>A0A9P9E4D6_9PLEO</name>
<proteinExistence type="predicted"/>
<accession>A0A9P9E4D6</accession>
<feature type="region of interest" description="Disordered" evidence="1">
    <location>
        <begin position="419"/>
        <end position="462"/>
    </location>
</feature>
<dbReference type="EMBL" id="JAGMWT010000004">
    <property type="protein sequence ID" value="KAH7130507.1"/>
    <property type="molecule type" value="Genomic_DNA"/>
</dbReference>
<sequence>MSMQVVLSPPEFELIAKLREHKSKLDCNHHERVRLLHQTVHLNTYCDDRKVGGILAIDLDNAIEEFALAALSIQQTILSDEWQLDPTDEEDDDVDSVIGQEMPLEDTGILDDEISEPPSWTLVKEEVLPDYIDRVCFSIQQTERTEARHDELEKRFPDVDICYIDGHVAPQPTLLKANGVGLPKGAAHVLLLGGHDEWDACSKGRAMSPNSVKVQDKVEKPRPAREQISSEMIGTFDPDSMELDAYYEKLVDLCVVANEMEDEELQEKILCQWQETNYSHTGFLPDLSIAIKAFQMLPTGSSLRNWITITYSYLWSTADCESFEEFTGELGDIKMEAVANFLFGIAKIRCCLTEGLDLRILESWCEFSLKNDHFVFHKHGSSAERKRCLAWRDKISGNMLKQEQRLWENMQLEEAEETIKKLGGGKRKNNPVGRARGPLGKKRLMNSCSSPHATRGRKRTKF</sequence>
<organism evidence="2 3">
    <name type="scientific">Dendryphion nanum</name>
    <dbReference type="NCBI Taxonomy" id="256645"/>
    <lineage>
        <taxon>Eukaryota</taxon>
        <taxon>Fungi</taxon>
        <taxon>Dikarya</taxon>
        <taxon>Ascomycota</taxon>
        <taxon>Pezizomycotina</taxon>
        <taxon>Dothideomycetes</taxon>
        <taxon>Pleosporomycetidae</taxon>
        <taxon>Pleosporales</taxon>
        <taxon>Torulaceae</taxon>
        <taxon>Dendryphion</taxon>
    </lineage>
</organism>
<dbReference type="Proteomes" id="UP000700596">
    <property type="component" value="Unassembled WGS sequence"/>
</dbReference>
<gene>
    <name evidence="2" type="ORF">B0J11DRAFT_523286</name>
</gene>
<evidence type="ECO:0000313" key="3">
    <source>
        <dbReference type="Proteomes" id="UP000700596"/>
    </source>
</evidence>
<keyword evidence="3" id="KW-1185">Reference proteome</keyword>
<protein>
    <submittedName>
        <fullName evidence="2">Uncharacterized protein</fullName>
    </submittedName>
</protein>
<dbReference type="OrthoDB" id="3674086at2759"/>